<dbReference type="Proteomes" id="UP000748752">
    <property type="component" value="Unassembled WGS sequence"/>
</dbReference>
<evidence type="ECO:0000256" key="1">
    <source>
        <dbReference type="SAM" id="SignalP"/>
    </source>
</evidence>
<sequence length="198" mass="20878">MMPANRADIRQPRAPRMSGNRMVAALLAAALLISGCASTGAGDCRAPIGNRALTPAVVAAQGGHQGEAITWGGTLVSARNLADATDLEVLAYPLDDCGRPLLSEPAQGRFIIRHPGYLETADLEPGRPITASGRIIALLDGRIGEADYRFPVLEDAAPRVWPERRRASGYDNARVRPWISVGVGGGRGWSGGGVGVWF</sequence>
<reference evidence="2 3" key="1">
    <citation type="journal article" date="2020" name="Microorganisms">
        <title>Osmotic Adaptation and Compatible Solute Biosynthesis of Phototrophic Bacteria as Revealed from Genome Analyses.</title>
        <authorList>
            <person name="Imhoff J.F."/>
            <person name="Rahn T."/>
            <person name="Kunzel S."/>
            <person name="Keller A."/>
            <person name="Neulinger S.C."/>
        </authorList>
    </citation>
    <scope>NUCLEOTIDE SEQUENCE [LARGE SCALE GENOMIC DNA]</scope>
    <source>
        <strain evidence="2 3">DSM 6210</strain>
    </source>
</reference>
<protein>
    <recommendedName>
        <fullName evidence="4">Slp/YeaY family lipoprotein</fullName>
    </recommendedName>
</protein>
<dbReference type="InterPro" id="IPR004658">
    <property type="entry name" value="OMP_Slp"/>
</dbReference>
<dbReference type="PANTHER" id="PTHR37530">
    <property type="entry name" value="OUTER MEMBRANE PROTEIN SLP"/>
    <property type="match status" value="1"/>
</dbReference>
<dbReference type="PANTHER" id="PTHR37530:SF1">
    <property type="entry name" value="OUTER MEMBRANE PROTEIN SLP"/>
    <property type="match status" value="1"/>
</dbReference>
<gene>
    <name evidence="2" type="ORF">CKO31_17350</name>
</gene>
<keyword evidence="1" id="KW-0732">Signal</keyword>
<accession>A0ABS1CKW1</accession>
<keyword evidence="3" id="KW-1185">Reference proteome</keyword>
<comment type="caution">
    <text evidence="2">The sequence shown here is derived from an EMBL/GenBank/DDBJ whole genome shotgun (WGS) entry which is preliminary data.</text>
</comment>
<feature type="signal peptide" evidence="1">
    <location>
        <begin position="1"/>
        <end position="41"/>
    </location>
</feature>
<evidence type="ECO:0008006" key="4">
    <source>
        <dbReference type="Google" id="ProtNLM"/>
    </source>
</evidence>
<organism evidence="2 3">
    <name type="scientific">Thiohalocapsa halophila</name>
    <dbReference type="NCBI Taxonomy" id="69359"/>
    <lineage>
        <taxon>Bacteria</taxon>
        <taxon>Pseudomonadati</taxon>
        <taxon>Pseudomonadota</taxon>
        <taxon>Gammaproteobacteria</taxon>
        <taxon>Chromatiales</taxon>
        <taxon>Chromatiaceae</taxon>
        <taxon>Thiohalocapsa</taxon>
    </lineage>
</organism>
<proteinExistence type="predicted"/>
<evidence type="ECO:0000313" key="3">
    <source>
        <dbReference type="Proteomes" id="UP000748752"/>
    </source>
</evidence>
<dbReference type="Pfam" id="PF03843">
    <property type="entry name" value="Slp"/>
    <property type="match status" value="1"/>
</dbReference>
<name>A0ABS1CKW1_9GAMM</name>
<feature type="chain" id="PRO_5047525476" description="Slp/YeaY family lipoprotein" evidence="1">
    <location>
        <begin position="42"/>
        <end position="198"/>
    </location>
</feature>
<evidence type="ECO:0000313" key="2">
    <source>
        <dbReference type="EMBL" id="MBK1632474.1"/>
    </source>
</evidence>
<dbReference type="EMBL" id="NRRV01000049">
    <property type="protein sequence ID" value="MBK1632474.1"/>
    <property type="molecule type" value="Genomic_DNA"/>
</dbReference>